<dbReference type="RefSeq" id="XP_009177230.1">
    <property type="nucleotide sequence ID" value="XM_009178966.1"/>
</dbReference>
<accession>A0A074Z716</accession>
<dbReference type="GeneID" id="20326218"/>
<dbReference type="OrthoDB" id="425014at2759"/>
<name>A0A074Z716_OPIVI</name>
<protein>
    <submittedName>
        <fullName evidence="1">Uncharacterized protein</fullName>
    </submittedName>
</protein>
<reference evidence="1 2" key="1">
    <citation type="submission" date="2013-11" db="EMBL/GenBank/DDBJ databases">
        <title>Opisthorchis viverrini - life in the bile duct.</title>
        <authorList>
            <person name="Young N.D."/>
            <person name="Nagarajan N."/>
            <person name="Lin S.J."/>
            <person name="Korhonen P.K."/>
            <person name="Jex A.R."/>
            <person name="Hall R.S."/>
            <person name="Safavi-Hemami H."/>
            <person name="Kaewkong W."/>
            <person name="Bertrand D."/>
            <person name="Gao S."/>
            <person name="Seet Q."/>
            <person name="Wongkham S."/>
            <person name="Teh B.T."/>
            <person name="Wongkham C."/>
            <person name="Intapan P.M."/>
            <person name="Maleewong W."/>
            <person name="Yang X."/>
            <person name="Hu M."/>
            <person name="Wang Z."/>
            <person name="Hofmann A."/>
            <person name="Sternberg P.W."/>
            <person name="Tan P."/>
            <person name="Wang J."/>
            <person name="Gasser R.B."/>
        </authorList>
    </citation>
    <scope>NUCLEOTIDE SEQUENCE [LARGE SCALE GENOMIC DNA]</scope>
</reference>
<keyword evidence="2" id="KW-1185">Reference proteome</keyword>
<dbReference type="AlphaFoldDB" id="A0A074Z716"/>
<evidence type="ECO:0000313" key="2">
    <source>
        <dbReference type="Proteomes" id="UP000054324"/>
    </source>
</evidence>
<sequence length="86" mass="9486">MPLCMERYTYLGSCITSEGSVTDNVNARAPKAGITVTDLHRLRYQKGRSVGLNRRVVCCYTAAMLGHSRGFAEKYIVRLAAGVQTM</sequence>
<dbReference type="CTD" id="20326218"/>
<dbReference type="EMBL" id="KL597377">
    <property type="protein sequence ID" value="KER19020.1"/>
    <property type="molecule type" value="Genomic_DNA"/>
</dbReference>
<evidence type="ECO:0000313" key="1">
    <source>
        <dbReference type="EMBL" id="KER19020.1"/>
    </source>
</evidence>
<gene>
    <name evidence="1" type="ORF">T265_12050</name>
</gene>
<proteinExistence type="predicted"/>
<dbReference type="KEGG" id="ovi:T265_12050"/>
<organism evidence="1 2">
    <name type="scientific">Opisthorchis viverrini</name>
    <name type="common">Southeast Asian liver fluke</name>
    <dbReference type="NCBI Taxonomy" id="6198"/>
    <lineage>
        <taxon>Eukaryota</taxon>
        <taxon>Metazoa</taxon>
        <taxon>Spiralia</taxon>
        <taxon>Lophotrochozoa</taxon>
        <taxon>Platyhelminthes</taxon>
        <taxon>Trematoda</taxon>
        <taxon>Digenea</taxon>
        <taxon>Opisthorchiida</taxon>
        <taxon>Opisthorchiata</taxon>
        <taxon>Opisthorchiidae</taxon>
        <taxon>Opisthorchis</taxon>
    </lineage>
</organism>
<dbReference type="Proteomes" id="UP000054324">
    <property type="component" value="Unassembled WGS sequence"/>
</dbReference>